<sequence>MSRTKLEYAPTSPLGWRPVFWVVAAGMMLLTMFMGLRWGIDQVNVPRTDLFAGTLRPERERAVVHLPAEVPLLSVLVEPGEEVRKGQTVALLDQAAIESRLLQIDRQIKSNAIFRECLLAPSGFAFDPGVDQGFDSETQLLIREGIDTCQSTLERYETRVNRMDDVRDLLRKRLSLLEKNLTLVLQQEDAAEPQAHQALEIALQKNRLHERLAQLDAEQLDARETYDEDRRTQQTSAAELVAQLRHQRAVLTRFKEAPRLTAPQKGTVARVRPLLAGNAYSESEDLIELHDERQSSFEAEFVVTLQQAHAMSEGMRVSLNLLGYREDGPILRGTVAAMQTDPDGKQVLAQVALDAESLERLADPAGGIALKGRSTASAISVSLADQSLAEALQNAVFQTVPTPLYQDFPARFRQLFMDHAL</sequence>
<dbReference type="GO" id="GO:0003677">
    <property type="term" value="F:DNA binding"/>
    <property type="evidence" value="ECO:0007669"/>
    <property type="project" value="UniProtKB-KW"/>
</dbReference>
<dbReference type="STRING" id="1461693.ATO10_07702"/>
<feature type="transmembrane region" description="Helical" evidence="3">
    <location>
        <begin position="20"/>
        <end position="40"/>
    </location>
</feature>
<keyword evidence="5" id="KW-1185">Reference proteome</keyword>
<accession>A0A058ZM56</accession>
<keyword evidence="3" id="KW-0812">Transmembrane</keyword>
<evidence type="ECO:0000256" key="1">
    <source>
        <dbReference type="ARBA" id="ARBA00004196"/>
    </source>
</evidence>
<evidence type="ECO:0000256" key="2">
    <source>
        <dbReference type="ARBA" id="ARBA00023054"/>
    </source>
</evidence>
<dbReference type="GO" id="GO:0030313">
    <property type="term" value="C:cell envelope"/>
    <property type="evidence" value="ECO:0007669"/>
    <property type="project" value="UniProtKB-SubCell"/>
</dbReference>
<comment type="subcellular location">
    <subcellularLocation>
        <location evidence="1">Cell envelope</location>
    </subcellularLocation>
</comment>
<evidence type="ECO:0000313" key="4">
    <source>
        <dbReference type="EMBL" id="KCV82257.1"/>
    </source>
</evidence>
<dbReference type="AlphaFoldDB" id="A0A058ZM56"/>
<dbReference type="PANTHER" id="PTHR32347:SF23">
    <property type="entry name" value="BLL5650 PROTEIN"/>
    <property type="match status" value="1"/>
</dbReference>
<keyword evidence="2" id="KW-0175">Coiled coil</keyword>
<dbReference type="PANTHER" id="PTHR32347">
    <property type="entry name" value="EFFLUX SYSTEM COMPONENT YKNX-RELATED"/>
    <property type="match status" value="1"/>
</dbReference>
<dbReference type="Proteomes" id="UP000024836">
    <property type="component" value="Unassembled WGS sequence"/>
</dbReference>
<name>A0A058ZM56_9RHOB</name>
<comment type="caution">
    <text evidence="4">The sequence shown here is derived from an EMBL/GenBank/DDBJ whole genome shotgun (WGS) entry which is preliminary data.</text>
</comment>
<protein>
    <submittedName>
        <fullName evidence="4">Response regulator containing a CheY-like receiver domain and an HTH DNA-binding domain</fullName>
    </submittedName>
</protein>
<dbReference type="InterPro" id="IPR050465">
    <property type="entry name" value="UPF0194_transport"/>
</dbReference>
<keyword evidence="4" id="KW-0238">DNA-binding</keyword>
<reference evidence="4 5" key="1">
    <citation type="submission" date="2013-04" db="EMBL/GenBank/DDBJ databases">
        <title>Shimia sp. 22II-S11-Z10 Genome Sequencing.</title>
        <authorList>
            <person name="Lai Q."/>
            <person name="Li G."/>
            <person name="Shao Z."/>
        </authorList>
    </citation>
    <scope>NUCLEOTIDE SEQUENCE [LARGE SCALE GENOMIC DNA]</scope>
    <source>
        <strain evidence="5">22II-S11-Z10</strain>
    </source>
</reference>
<dbReference type="EMBL" id="AQQY01000004">
    <property type="protein sequence ID" value="KCV82257.1"/>
    <property type="molecule type" value="Genomic_DNA"/>
</dbReference>
<evidence type="ECO:0000256" key="3">
    <source>
        <dbReference type="SAM" id="Phobius"/>
    </source>
</evidence>
<dbReference type="OrthoDB" id="7866720at2"/>
<dbReference type="eggNOG" id="ENOG503483J">
    <property type="taxonomic scope" value="Bacteria"/>
</dbReference>
<dbReference type="RefSeq" id="WP_035250100.1">
    <property type="nucleotide sequence ID" value="NZ_AQQY01000004.1"/>
</dbReference>
<keyword evidence="3" id="KW-1133">Transmembrane helix</keyword>
<keyword evidence="3" id="KW-0472">Membrane</keyword>
<proteinExistence type="predicted"/>
<gene>
    <name evidence="4" type="ORF">ATO10_07702</name>
</gene>
<organism evidence="4 5">
    <name type="scientific">Actibacterium atlanticum</name>
    <dbReference type="NCBI Taxonomy" id="1461693"/>
    <lineage>
        <taxon>Bacteria</taxon>
        <taxon>Pseudomonadati</taxon>
        <taxon>Pseudomonadota</taxon>
        <taxon>Alphaproteobacteria</taxon>
        <taxon>Rhodobacterales</taxon>
        <taxon>Roseobacteraceae</taxon>
        <taxon>Actibacterium</taxon>
    </lineage>
</organism>
<evidence type="ECO:0000313" key="5">
    <source>
        <dbReference type="Proteomes" id="UP000024836"/>
    </source>
</evidence>